<feature type="transmembrane region" description="Helical" evidence="1">
    <location>
        <begin position="35"/>
        <end position="52"/>
    </location>
</feature>
<protein>
    <submittedName>
        <fullName evidence="2">Uncharacterized protein</fullName>
    </submittedName>
</protein>
<feature type="transmembrane region" description="Helical" evidence="1">
    <location>
        <begin position="167"/>
        <end position="193"/>
    </location>
</feature>
<gene>
    <name evidence="2" type="ORF">ABQJ54_06475</name>
</gene>
<name>A0ABV3QC22_9GAMM</name>
<evidence type="ECO:0000313" key="2">
    <source>
        <dbReference type="EMBL" id="MEW9571388.1"/>
    </source>
</evidence>
<keyword evidence="1" id="KW-1133">Transmembrane helix</keyword>
<feature type="transmembrane region" description="Helical" evidence="1">
    <location>
        <begin position="120"/>
        <end position="137"/>
    </location>
</feature>
<sequence length="484" mass="53824">MDKGNTGSTSAETIVRFDDEAGWPRHARVRLTPESLAAVLALLMVAISYYLLLGLKVYGYDEVHYYPSFTFKLSEEGRWINFLLHDFLRHIPLQVHAALYVSLAWLLLFRFARNLSCDRLYATLVASVLLVSPPFVYQSLWPATLLPSLIGLLGMAWLVDKGVSHRVIYLVSGILLFGGMQNFYFLMPLLFVGQIEQEPFPSRGFLLRIWSHALYWVAGSVLGFLVALLAVYLLIGQVGIMPAPWRRTMPVHDLHDLARNVGYAFGCLKQEIHTLAALMTSRNVVYVLGFVVLAAVRIRYWRSELGRAIVLVAVGVSFFAFSIPLAPVIQTRSLVAMSVALILLALVPVDSRRAARWVSMTLLIWTGWNMTTHAYAFMAEQKEQTEFVLSKIENVLPHDPTSYSAVAIFGKMDTHSADADIVNSPPRMRAVVLATGVPDFWDCQTSSPVCDTLSTKRDVSSKSAGEGIEYDGTYGNVAVISVGP</sequence>
<evidence type="ECO:0000313" key="3">
    <source>
        <dbReference type="Proteomes" id="UP001556220"/>
    </source>
</evidence>
<feature type="transmembrane region" description="Helical" evidence="1">
    <location>
        <begin position="91"/>
        <end position="108"/>
    </location>
</feature>
<keyword evidence="1" id="KW-0472">Membrane</keyword>
<keyword evidence="1" id="KW-0812">Transmembrane</keyword>
<feature type="transmembrane region" description="Helical" evidence="1">
    <location>
        <begin position="333"/>
        <end position="349"/>
    </location>
</feature>
<evidence type="ECO:0000256" key="1">
    <source>
        <dbReference type="SAM" id="Phobius"/>
    </source>
</evidence>
<accession>A0ABV3QC22</accession>
<dbReference type="EMBL" id="JBFOHK010000001">
    <property type="protein sequence ID" value="MEW9571388.1"/>
    <property type="molecule type" value="Genomic_DNA"/>
</dbReference>
<organism evidence="2 3">
    <name type="scientific">Rhodanobacter lycopersici</name>
    <dbReference type="NCBI Taxonomy" id="3162487"/>
    <lineage>
        <taxon>Bacteria</taxon>
        <taxon>Pseudomonadati</taxon>
        <taxon>Pseudomonadota</taxon>
        <taxon>Gammaproteobacteria</taxon>
        <taxon>Lysobacterales</taxon>
        <taxon>Rhodanobacteraceae</taxon>
        <taxon>Rhodanobacter</taxon>
    </lineage>
</organism>
<comment type="caution">
    <text evidence="2">The sequence shown here is derived from an EMBL/GenBank/DDBJ whole genome shotgun (WGS) entry which is preliminary data.</text>
</comment>
<keyword evidence="3" id="KW-1185">Reference proteome</keyword>
<proteinExistence type="predicted"/>
<dbReference type="RefSeq" id="WP_367853430.1">
    <property type="nucleotide sequence ID" value="NZ_JBFOHK010000001.1"/>
</dbReference>
<reference evidence="2 3" key="1">
    <citation type="submission" date="2024-06" db="EMBL/GenBank/DDBJ databases">
        <authorList>
            <person name="Woo H."/>
        </authorList>
    </citation>
    <scope>NUCLEOTIDE SEQUENCE [LARGE SCALE GENOMIC DNA]</scope>
    <source>
        <strain evidence="2 3">Si-c</strain>
    </source>
</reference>
<feature type="transmembrane region" description="Helical" evidence="1">
    <location>
        <begin position="284"/>
        <end position="302"/>
    </location>
</feature>
<feature type="transmembrane region" description="Helical" evidence="1">
    <location>
        <begin position="213"/>
        <end position="235"/>
    </location>
</feature>
<feature type="transmembrane region" description="Helical" evidence="1">
    <location>
        <begin position="308"/>
        <end position="326"/>
    </location>
</feature>
<dbReference type="Proteomes" id="UP001556220">
    <property type="component" value="Unassembled WGS sequence"/>
</dbReference>